<comment type="caution">
    <text evidence="1">The sequence shown here is derived from an EMBL/GenBank/DDBJ whole genome shotgun (WGS) entry which is preliminary data.</text>
</comment>
<dbReference type="AlphaFoldDB" id="A0A843WR62"/>
<name>A0A843WR62_COLES</name>
<evidence type="ECO:0000313" key="2">
    <source>
        <dbReference type="Proteomes" id="UP000652761"/>
    </source>
</evidence>
<proteinExistence type="predicted"/>
<sequence length="147" mass="16032">MKQMEPVRPDLGHEKLRRVRQAPACGAELLSWHGGCVRRTGAEAACWMEVCAEAARWAAELGREAEAPGIFQGAYIKTQGPQVSILICARNSRQRKCTINNAAFILAPLPGRRRWKSLEAAMGGLGAMLDEAASGCRWRSWGAADLV</sequence>
<reference evidence="1" key="1">
    <citation type="submission" date="2017-07" db="EMBL/GenBank/DDBJ databases">
        <title>Taro Niue Genome Assembly and Annotation.</title>
        <authorList>
            <person name="Atibalentja N."/>
            <person name="Keating K."/>
            <person name="Fields C.J."/>
        </authorList>
    </citation>
    <scope>NUCLEOTIDE SEQUENCE</scope>
    <source>
        <strain evidence="1">Niue_2</strain>
        <tissue evidence="1">Leaf</tissue>
    </source>
</reference>
<protein>
    <submittedName>
        <fullName evidence="1">Uncharacterized protein</fullName>
    </submittedName>
</protein>
<organism evidence="1 2">
    <name type="scientific">Colocasia esculenta</name>
    <name type="common">Wild taro</name>
    <name type="synonym">Arum esculentum</name>
    <dbReference type="NCBI Taxonomy" id="4460"/>
    <lineage>
        <taxon>Eukaryota</taxon>
        <taxon>Viridiplantae</taxon>
        <taxon>Streptophyta</taxon>
        <taxon>Embryophyta</taxon>
        <taxon>Tracheophyta</taxon>
        <taxon>Spermatophyta</taxon>
        <taxon>Magnoliopsida</taxon>
        <taxon>Liliopsida</taxon>
        <taxon>Araceae</taxon>
        <taxon>Aroideae</taxon>
        <taxon>Colocasieae</taxon>
        <taxon>Colocasia</taxon>
    </lineage>
</organism>
<dbReference type="EMBL" id="NMUH01003637">
    <property type="protein sequence ID" value="MQM06484.1"/>
    <property type="molecule type" value="Genomic_DNA"/>
</dbReference>
<evidence type="ECO:0000313" key="1">
    <source>
        <dbReference type="EMBL" id="MQM06484.1"/>
    </source>
</evidence>
<keyword evidence="2" id="KW-1185">Reference proteome</keyword>
<accession>A0A843WR62</accession>
<dbReference type="Proteomes" id="UP000652761">
    <property type="component" value="Unassembled WGS sequence"/>
</dbReference>
<gene>
    <name evidence="1" type="ORF">Taro_039308</name>
</gene>